<dbReference type="EMBL" id="CALTRL010003048">
    <property type="protein sequence ID" value="CAH7677456.1"/>
    <property type="molecule type" value="Genomic_DNA"/>
</dbReference>
<organism evidence="4 5">
    <name type="scientific">Phakopsora pachyrhizi</name>
    <name type="common">Asian soybean rust disease fungus</name>
    <dbReference type="NCBI Taxonomy" id="170000"/>
    <lineage>
        <taxon>Eukaryota</taxon>
        <taxon>Fungi</taxon>
        <taxon>Dikarya</taxon>
        <taxon>Basidiomycota</taxon>
        <taxon>Pucciniomycotina</taxon>
        <taxon>Pucciniomycetes</taxon>
        <taxon>Pucciniales</taxon>
        <taxon>Phakopsoraceae</taxon>
        <taxon>Phakopsora</taxon>
    </lineage>
</organism>
<dbReference type="Gene3D" id="3.30.560.10">
    <property type="entry name" value="Glucose Oxidase, domain 3"/>
    <property type="match status" value="1"/>
</dbReference>
<reference evidence="4" key="1">
    <citation type="submission" date="2022-06" db="EMBL/GenBank/DDBJ databases">
        <authorList>
            <consortium name="SYNGENTA / RWTH Aachen University"/>
        </authorList>
    </citation>
    <scope>NUCLEOTIDE SEQUENCE</scope>
</reference>
<dbReference type="SUPFAM" id="SSF54373">
    <property type="entry name" value="FAD-linked reductases, C-terminal domain"/>
    <property type="match status" value="1"/>
</dbReference>
<feature type="non-terminal residue" evidence="4">
    <location>
        <position position="1"/>
    </location>
</feature>
<sequence length="174" mass="19668">SITIATTLKYPLSRGSTHISSQNPEAQPNIDPKILEHPFDNLSMIKASKHARKIMSQSDFKDFILDEKFPGPTVKTDEDWLKSVKERVRTEYHPMGTGSMISENLSGVVNPKLIVHGTKSMRIFDVSIIPIPIAAHQAFTVYFIAEKASELIKNQYCKYIQNKVSFTIFLSFHA</sequence>
<dbReference type="InterPro" id="IPR012132">
    <property type="entry name" value="GMC_OxRdtase"/>
</dbReference>
<dbReference type="GO" id="GO:0050660">
    <property type="term" value="F:flavin adenine dinucleotide binding"/>
    <property type="evidence" value="ECO:0007669"/>
    <property type="project" value="InterPro"/>
</dbReference>
<dbReference type="InterPro" id="IPR036188">
    <property type="entry name" value="FAD/NAD-bd_sf"/>
</dbReference>
<dbReference type="InterPro" id="IPR007867">
    <property type="entry name" value="GMC_OxRtase_C"/>
</dbReference>
<evidence type="ECO:0000259" key="3">
    <source>
        <dbReference type="Pfam" id="PF05199"/>
    </source>
</evidence>
<name>A0AAV0B1Y5_PHAPC</name>
<accession>A0AAV0B1Y5</accession>
<comment type="caution">
    <text evidence="4">The sequence shown here is derived from an EMBL/GenBank/DDBJ whole genome shotgun (WGS) entry which is preliminary data.</text>
</comment>
<dbReference type="Pfam" id="PF05199">
    <property type="entry name" value="GMC_oxred_C"/>
    <property type="match status" value="1"/>
</dbReference>
<feature type="domain" description="Glucose-methanol-choline oxidoreductase C-terminal" evidence="3">
    <location>
        <begin position="11"/>
        <end position="145"/>
    </location>
</feature>
<dbReference type="SUPFAM" id="SSF51905">
    <property type="entry name" value="FAD/NAD(P)-binding domain"/>
    <property type="match status" value="1"/>
</dbReference>
<proteinExistence type="inferred from homology"/>
<dbReference type="GO" id="GO:0016614">
    <property type="term" value="F:oxidoreductase activity, acting on CH-OH group of donors"/>
    <property type="evidence" value="ECO:0007669"/>
    <property type="project" value="InterPro"/>
</dbReference>
<evidence type="ECO:0000313" key="4">
    <source>
        <dbReference type="EMBL" id="CAH7677456.1"/>
    </source>
</evidence>
<protein>
    <submittedName>
        <fullName evidence="4">Alcohol/choline dehydrogenase</fullName>
    </submittedName>
</protein>
<evidence type="ECO:0000256" key="1">
    <source>
        <dbReference type="ARBA" id="ARBA00001974"/>
    </source>
</evidence>
<dbReference type="PANTHER" id="PTHR11552">
    <property type="entry name" value="GLUCOSE-METHANOL-CHOLINE GMC OXIDOREDUCTASE"/>
    <property type="match status" value="1"/>
</dbReference>
<evidence type="ECO:0000256" key="2">
    <source>
        <dbReference type="ARBA" id="ARBA00010790"/>
    </source>
</evidence>
<dbReference type="AlphaFoldDB" id="A0AAV0B1Y5"/>
<dbReference type="PANTHER" id="PTHR11552:SF147">
    <property type="entry name" value="CHOLINE DEHYDROGENASE, MITOCHONDRIAL"/>
    <property type="match status" value="1"/>
</dbReference>
<dbReference type="Proteomes" id="UP001153365">
    <property type="component" value="Unassembled WGS sequence"/>
</dbReference>
<comment type="similarity">
    <text evidence="2">Belongs to the GMC oxidoreductase family.</text>
</comment>
<gene>
    <name evidence="4" type="ORF">PPACK8108_LOCUS12610</name>
</gene>
<keyword evidence="5" id="KW-1185">Reference proteome</keyword>
<evidence type="ECO:0000313" key="5">
    <source>
        <dbReference type="Proteomes" id="UP001153365"/>
    </source>
</evidence>
<comment type="cofactor">
    <cofactor evidence="1">
        <name>FAD</name>
        <dbReference type="ChEBI" id="CHEBI:57692"/>
    </cofactor>
</comment>